<organism evidence="12 13">
    <name type="scientific">Blepharisma stoltei</name>
    <dbReference type="NCBI Taxonomy" id="1481888"/>
    <lineage>
        <taxon>Eukaryota</taxon>
        <taxon>Sar</taxon>
        <taxon>Alveolata</taxon>
        <taxon>Ciliophora</taxon>
        <taxon>Postciliodesmatophora</taxon>
        <taxon>Heterotrichea</taxon>
        <taxon>Heterotrichida</taxon>
        <taxon>Blepharismidae</taxon>
        <taxon>Blepharisma</taxon>
    </lineage>
</organism>
<evidence type="ECO:0000256" key="2">
    <source>
        <dbReference type="ARBA" id="ARBA00011023"/>
    </source>
</evidence>
<dbReference type="GO" id="GO:0000139">
    <property type="term" value="C:Golgi membrane"/>
    <property type="evidence" value="ECO:0007669"/>
    <property type="project" value="UniProtKB-SubCell"/>
</dbReference>
<dbReference type="Pfam" id="PF06419">
    <property type="entry name" value="COG6_N"/>
    <property type="match status" value="1"/>
</dbReference>
<comment type="caution">
    <text evidence="12">The sequence shown here is derived from an EMBL/GenBank/DDBJ whole genome shotgun (WGS) entry which is preliminary data.</text>
</comment>
<dbReference type="InterPro" id="IPR048369">
    <property type="entry name" value="COG6_C"/>
</dbReference>
<dbReference type="Pfam" id="PF20653">
    <property type="entry name" value="COG6_C"/>
    <property type="match status" value="1"/>
</dbReference>
<sequence>METSFGRQVKAILNIDLSKPSVSDSLNSLSSLTDSYPLQKDLKSLLKRRSLHTYKCFIEDFKPIIQQIKNLETTHNNLIENLETISTEVNRCIEKTDHAVRQGKKLQQEFQHYEKRQGILDCVMNKVTLSEQEKVILTSPEKELDESFFNALNKLQTLSETSLVLDTNDSRLLKFSLDDYISEIQEAAYEKLFRFVQQQCKILQQEKVEVLPGFYSAISHLKNRPVYYNHCRKELIKSRQYYFLRRFRKTLTSGEEAIERHISDPPLFIGECLAWIHSTLISEKHLIEGLLGNIETLTAEGENLQESTIIDKIADPSVNDLKDFVEKAINQCSLLDSFHSLRIIAFYIRNFTDTSILSFASMIIKSLYEISTLCEEKLGQRVLQSLTHIKLFSISTDLQVPRAFMERFTEFCQLLKVIDSNREFLPFYQNLYKDLITKSVEFYKEEAKSAFDTARAAVLMINILNFIKFALSEYDFAVNELQELDEDIGLDAEDLIKASIKSIIEQYNLAENFLPRNLQTFAESVLTEGKLAMPVIDSLQDMNIRNKVKSIVASSILETYRGLLEKVNENDRPSAILEQLVNL</sequence>
<keyword evidence="6 9" id="KW-0333">Golgi apparatus</keyword>
<dbReference type="GO" id="GO:0015031">
    <property type="term" value="P:protein transport"/>
    <property type="evidence" value="ECO:0007669"/>
    <property type="project" value="UniProtKB-KW"/>
</dbReference>
<evidence type="ECO:0000256" key="1">
    <source>
        <dbReference type="ARBA" id="ARBA00004395"/>
    </source>
</evidence>
<dbReference type="PANTHER" id="PTHR21506">
    <property type="entry name" value="COMPONENT OF OLIGOMERIC GOLGI COMPLEX 6"/>
    <property type="match status" value="1"/>
</dbReference>
<dbReference type="Proteomes" id="UP001162131">
    <property type="component" value="Unassembled WGS sequence"/>
</dbReference>
<keyword evidence="13" id="KW-1185">Reference proteome</keyword>
<dbReference type="GO" id="GO:0017119">
    <property type="term" value="C:Golgi transport complex"/>
    <property type="evidence" value="ECO:0007669"/>
    <property type="project" value="UniProtKB-UniRule"/>
</dbReference>
<dbReference type="PANTHER" id="PTHR21506:SF0">
    <property type="entry name" value="CONSERVED OLIGOMERIC GOLGI COMPLEX SUBUNIT 6"/>
    <property type="match status" value="1"/>
</dbReference>
<evidence type="ECO:0000256" key="4">
    <source>
        <dbReference type="ARBA" id="ARBA00022448"/>
    </source>
</evidence>
<feature type="domain" description="Conserved oligomeric complex COG6 N-terminal" evidence="10">
    <location>
        <begin position="38"/>
        <end position="139"/>
    </location>
</feature>
<name>A0AAU9JVV1_9CILI</name>
<evidence type="ECO:0000256" key="8">
    <source>
        <dbReference type="ARBA" id="ARBA00031348"/>
    </source>
</evidence>
<dbReference type="SMART" id="SM01087">
    <property type="entry name" value="COG6"/>
    <property type="match status" value="1"/>
</dbReference>
<comment type="subcellular location">
    <subcellularLocation>
        <location evidence="1 9">Golgi apparatus membrane</location>
        <topology evidence="1 9">Peripheral membrane protein</topology>
    </subcellularLocation>
</comment>
<protein>
    <recommendedName>
        <fullName evidence="3 9">Conserved oligomeric Golgi complex subunit 6</fullName>
        <shortName evidence="9">COG complex subunit 6</shortName>
    </recommendedName>
    <alternativeName>
        <fullName evidence="8 9">Component of oligomeric Golgi complex 6</fullName>
    </alternativeName>
</protein>
<evidence type="ECO:0000256" key="3">
    <source>
        <dbReference type="ARBA" id="ARBA00020973"/>
    </source>
</evidence>
<evidence type="ECO:0000256" key="5">
    <source>
        <dbReference type="ARBA" id="ARBA00022927"/>
    </source>
</evidence>
<accession>A0AAU9JVV1</accession>
<reference evidence="12" key="1">
    <citation type="submission" date="2021-09" db="EMBL/GenBank/DDBJ databases">
        <authorList>
            <consortium name="AG Swart"/>
            <person name="Singh M."/>
            <person name="Singh A."/>
            <person name="Seah K."/>
            <person name="Emmerich C."/>
        </authorList>
    </citation>
    <scope>NUCLEOTIDE SEQUENCE</scope>
    <source>
        <strain evidence="12">ATCC30299</strain>
    </source>
</reference>
<comment type="function">
    <text evidence="9">Required for normal Golgi function.</text>
</comment>
<evidence type="ECO:0000259" key="11">
    <source>
        <dbReference type="Pfam" id="PF20653"/>
    </source>
</evidence>
<feature type="domain" description="Conserved Oligomeric Golgi complex subunit 6 C-terminal" evidence="11">
    <location>
        <begin position="181"/>
        <end position="511"/>
    </location>
</feature>
<dbReference type="AlphaFoldDB" id="A0AAU9JVV1"/>
<proteinExistence type="inferred from homology"/>
<keyword evidence="4 9" id="KW-0813">Transport</keyword>
<evidence type="ECO:0000256" key="9">
    <source>
        <dbReference type="RuleBase" id="RU365075"/>
    </source>
</evidence>
<comment type="similarity">
    <text evidence="2 9">Belongs to the COG6 family.</text>
</comment>
<evidence type="ECO:0000256" key="7">
    <source>
        <dbReference type="ARBA" id="ARBA00023136"/>
    </source>
</evidence>
<dbReference type="EMBL" id="CAJZBQ010000051">
    <property type="protein sequence ID" value="CAG9330511.1"/>
    <property type="molecule type" value="Genomic_DNA"/>
</dbReference>
<gene>
    <name evidence="12" type="ORF">BSTOLATCC_MIC51097</name>
</gene>
<evidence type="ECO:0000256" key="6">
    <source>
        <dbReference type="ARBA" id="ARBA00023034"/>
    </source>
</evidence>
<keyword evidence="7 9" id="KW-0472">Membrane</keyword>
<dbReference type="GO" id="GO:0006891">
    <property type="term" value="P:intra-Golgi vesicle-mediated transport"/>
    <property type="evidence" value="ECO:0007669"/>
    <property type="project" value="UniProtKB-UniRule"/>
</dbReference>
<dbReference type="InterPro" id="IPR048368">
    <property type="entry name" value="COG6_N"/>
</dbReference>
<evidence type="ECO:0000313" key="13">
    <source>
        <dbReference type="Proteomes" id="UP001162131"/>
    </source>
</evidence>
<comment type="subunit">
    <text evidence="9">Component of the conserved oligomeric Golgi complex.</text>
</comment>
<dbReference type="InterPro" id="IPR010490">
    <property type="entry name" value="COG6"/>
</dbReference>
<evidence type="ECO:0000259" key="10">
    <source>
        <dbReference type="Pfam" id="PF06419"/>
    </source>
</evidence>
<evidence type="ECO:0000313" key="12">
    <source>
        <dbReference type="EMBL" id="CAG9330511.1"/>
    </source>
</evidence>
<keyword evidence="5 9" id="KW-0653">Protein transport</keyword>